<dbReference type="GO" id="GO:0016798">
    <property type="term" value="F:hydrolase activity, acting on glycosyl bonds"/>
    <property type="evidence" value="ECO:0007669"/>
    <property type="project" value="UniProtKB-KW"/>
</dbReference>
<dbReference type="InterPro" id="IPR050727">
    <property type="entry name" value="GH43_arabinanases"/>
</dbReference>
<keyword evidence="1" id="KW-0326">Glycosidase</keyword>
<dbReference type="Gene3D" id="2.115.10.20">
    <property type="entry name" value="Glycosyl hydrolase domain, family 43"/>
    <property type="match status" value="1"/>
</dbReference>
<dbReference type="InterPro" id="IPR023296">
    <property type="entry name" value="Glyco_hydro_beta-prop_sf"/>
</dbReference>
<comment type="caution">
    <text evidence="1">The sequence shown here is derived from an EMBL/GenBank/DDBJ whole genome shotgun (WGS) entry which is preliminary data.</text>
</comment>
<dbReference type="GO" id="GO:0045493">
    <property type="term" value="P:xylan catabolic process"/>
    <property type="evidence" value="ECO:0007669"/>
    <property type="project" value="UniProtKB-KW"/>
</dbReference>
<keyword evidence="1" id="KW-0119">Carbohydrate metabolism</keyword>
<dbReference type="CDD" id="cd08983">
    <property type="entry name" value="GH43_Bt3655-like"/>
    <property type="match status" value="1"/>
</dbReference>
<dbReference type="Proteomes" id="UP000482084">
    <property type="component" value="Unassembled WGS sequence"/>
</dbReference>
<sequence length="389" mass="42947">MTQPYEAYVWAYFTGDTGGNEQVSLAVSRGNDALNWQTLNGGRPLFTSTFGTRGLRDPFIMRSHDGNRFYIIATDLNVAALHGNFREAQCRGSRYLEIWESDDLVHWGEQRHVLVSAPDAGNTWAPEAYWVPGLGEYAVYWSSNLYPAAAEGSAASFDPSAKPDPAHMTDEEIAAAQAARALPSYGRMMIATTKDFRTFSRPRVWMDVCRGNGHDGFGLIDATVARDGDWWYRFVKDERYMTVREERSHDLMASVAGDALPGEQGAAGGSWQLVRENVGVGLPNGEVGEDGRPKPFTRGEGPCIFRANDGDVNGYRWFLFIDQPRYHDGPNHYIGFATQDLADPDGWTPVSGKLREGIPTNADGGKPRHGTVMPITAAERDRLLAAFGV</sequence>
<keyword evidence="1" id="KW-0858">Xylan degradation</keyword>
<dbReference type="OrthoDB" id="9758923at2"/>
<protein>
    <submittedName>
        <fullName evidence="1">Endo-1,4-beta-xylanase</fullName>
    </submittedName>
</protein>
<keyword evidence="1" id="KW-0624">Polysaccharide degradation</keyword>
<gene>
    <name evidence="1" type="ORF">DSM100688_1791</name>
    <name evidence="2" type="ORF">GFD24_06885</name>
</gene>
<accession>A0A6L4WYY2</accession>
<dbReference type="EMBL" id="WHZX01000004">
    <property type="protein sequence ID" value="NEG71929.1"/>
    <property type="molecule type" value="Genomic_DNA"/>
</dbReference>
<organism evidence="1 4">
    <name type="scientific">Bifidobacterium ramosum</name>
    <dbReference type="NCBI Taxonomy" id="1798158"/>
    <lineage>
        <taxon>Bacteria</taxon>
        <taxon>Bacillati</taxon>
        <taxon>Actinomycetota</taxon>
        <taxon>Actinomycetes</taxon>
        <taxon>Bifidobacteriales</taxon>
        <taxon>Bifidobacteriaceae</taxon>
        <taxon>Bifidobacterium</taxon>
    </lineage>
</organism>
<dbReference type="EMBL" id="WBSM01000010">
    <property type="protein sequence ID" value="KAB8287216.1"/>
    <property type="molecule type" value="Genomic_DNA"/>
</dbReference>
<dbReference type="PANTHER" id="PTHR43301:SF3">
    <property type="entry name" value="ARABINAN ENDO-1,5-ALPHA-L-ARABINOSIDASE A-RELATED"/>
    <property type="match status" value="1"/>
</dbReference>
<name>A0A6L4WYY2_9BIFI</name>
<evidence type="ECO:0000313" key="2">
    <source>
        <dbReference type="EMBL" id="NEG71929.1"/>
    </source>
</evidence>
<reference evidence="2 3" key="1">
    <citation type="submission" date="2019-10" db="EMBL/GenBank/DDBJ databases">
        <title>Bifidobacterium from non-human primates.</title>
        <authorList>
            <person name="Modesto M."/>
        </authorList>
    </citation>
    <scope>NUCLEOTIDE SEQUENCE [LARGE SCALE GENOMIC DNA]</scope>
    <source>
        <strain evidence="2 3">TREM</strain>
    </source>
</reference>
<dbReference type="PANTHER" id="PTHR43301">
    <property type="entry name" value="ARABINAN ENDO-1,5-ALPHA-L-ARABINOSIDASE"/>
    <property type="match status" value="1"/>
</dbReference>
<evidence type="ECO:0000313" key="1">
    <source>
        <dbReference type="EMBL" id="KAB8287216.1"/>
    </source>
</evidence>
<proteinExistence type="predicted"/>
<keyword evidence="1" id="KW-0378">Hydrolase</keyword>
<dbReference type="SUPFAM" id="SSF75005">
    <property type="entry name" value="Arabinanase/levansucrase/invertase"/>
    <property type="match status" value="1"/>
</dbReference>
<evidence type="ECO:0000313" key="4">
    <source>
        <dbReference type="Proteomes" id="UP000482084"/>
    </source>
</evidence>
<dbReference type="RefSeq" id="WP_152358811.1">
    <property type="nucleotide sequence ID" value="NZ_WBSM01000010.1"/>
</dbReference>
<evidence type="ECO:0000313" key="3">
    <source>
        <dbReference type="Proteomes" id="UP000469943"/>
    </source>
</evidence>
<keyword evidence="4" id="KW-1185">Reference proteome</keyword>
<dbReference type="AlphaFoldDB" id="A0A6L4WYY2"/>
<reference evidence="1 4" key="2">
    <citation type="submission" date="2019-10" db="EMBL/GenBank/DDBJ databases">
        <title>Characterization of the phylogenetic diversity of two novel species belonging to the genus Bifidobacterium: Bifidobacterium cebidarum sp. nov. and Bifidobacterium leontopitheci sp. nov.</title>
        <authorList>
            <person name="Lugli G.A."/>
            <person name="Duranti S."/>
            <person name="Milani C."/>
            <person name="Turroni F."/>
            <person name="Ventura M."/>
        </authorList>
    </citation>
    <scope>NUCLEOTIDE SEQUENCE [LARGE SCALE GENOMIC DNA]</scope>
    <source>
        <strain evidence="1 4">DSM 100688</strain>
    </source>
</reference>
<dbReference type="Proteomes" id="UP000469943">
    <property type="component" value="Unassembled WGS sequence"/>
</dbReference>